<keyword evidence="2" id="KW-0949">S-adenosyl-L-methionine</keyword>
<dbReference type="InterPro" id="IPR023867">
    <property type="entry name" value="Sulphatase_maturase_rSAM"/>
</dbReference>
<comment type="caution">
    <text evidence="7">The sequence shown here is derived from an EMBL/GenBank/DDBJ whole genome shotgun (WGS) entry which is preliminary data.</text>
</comment>
<evidence type="ECO:0000256" key="1">
    <source>
        <dbReference type="ARBA" id="ARBA00001966"/>
    </source>
</evidence>
<dbReference type="PROSITE" id="PS51918">
    <property type="entry name" value="RADICAL_SAM"/>
    <property type="match status" value="1"/>
</dbReference>
<keyword evidence="5" id="KW-0411">Iron-sulfur</keyword>
<gene>
    <name evidence="7" type="ORF">DM484_27810</name>
</gene>
<dbReference type="Proteomes" id="UP000249396">
    <property type="component" value="Unassembled WGS sequence"/>
</dbReference>
<dbReference type="CDD" id="cd01335">
    <property type="entry name" value="Radical_SAM"/>
    <property type="match status" value="1"/>
</dbReference>
<proteinExistence type="predicted"/>
<keyword evidence="4" id="KW-0408">Iron</keyword>
<protein>
    <submittedName>
        <fullName evidence="7">GRRM system radical SAM/SPASM domain protein</fullName>
    </submittedName>
</protein>
<accession>A0A2W4QF24</accession>
<dbReference type="PANTHER" id="PTHR43273:SF8">
    <property type="entry name" value="RADICAL SAM DOMAIN PROTEIN"/>
    <property type="match status" value="1"/>
</dbReference>
<evidence type="ECO:0000313" key="7">
    <source>
        <dbReference type="EMBL" id="PZN70802.1"/>
    </source>
</evidence>
<dbReference type="InterPro" id="IPR058240">
    <property type="entry name" value="rSAM_sf"/>
</dbReference>
<evidence type="ECO:0000256" key="2">
    <source>
        <dbReference type="ARBA" id="ARBA00022691"/>
    </source>
</evidence>
<keyword evidence="3" id="KW-0479">Metal-binding</keyword>
<organism evidence="7 8">
    <name type="scientific">Candidatus Methylumidiphilus alinenensis</name>
    <dbReference type="NCBI Taxonomy" id="2202197"/>
    <lineage>
        <taxon>Bacteria</taxon>
        <taxon>Pseudomonadati</taxon>
        <taxon>Pseudomonadota</taxon>
        <taxon>Gammaproteobacteria</taxon>
        <taxon>Methylococcales</taxon>
        <taxon>Candidatus Methylumidiphilus</taxon>
    </lineage>
</organism>
<dbReference type="SFLD" id="SFLDG01072">
    <property type="entry name" value="dehydrogenase_like"/>
    <property type="match status" value="1"/>
</dbReference>
<evidence type="ECO:0000256" key="4">
    <source>
        <dbReference type="ARBA" id="ARBA00023004"/>
    </source>
</evidence>
<dbReference type="SFLD" id="SFLDG01067">
    <property type="entry name" value="SPASM/twitch_domain_containing"/>
    <property type="match status" value="1"/>
</dbReference>
<dbReference type="SFLD" id="SFLDG01386">
    <property type="entry name" value="main_SPASM_domain-containing"/>
    <property type="match status" value="1"/>
</dbReference>
<dbReference type="InterPro" id="IPR026357">
    <property type="entry name" value="rSAM_SPASM_GrrM_OscB"/>
</dbReference>
<evidence type="ECO:0000256" key="3">
    <source>
        <dbReference type="ARBA" id="ARBA00022723"/>
    </source>
</evidence>
<dbReference type="GO" id="GO:0051536">
    <property type="term" value="F:iron-sulfur cluster binding"/>
    <property type="evidence" value="ECO:0007669"/>
    <property type="project" value="UniProtKB-KW"/>
</dbReference>
<evidence type="ECO:0000256" key="5">
    <source>
        <dbReference type="ARBA" id="ARBA00023014"/>
    </source>
</evidence>
<dbReference type="Gene3D" id="3.20.20.70">
    <property type="entry name" value="Aldolase class I"/>
    <property type="match status" value="1"/>
</dbReference>
<dbReference type="InterPro" id="IPR013785">
    <property type="entry name" value="Aldolase_TIM"/>
</dbReference>
<sequence>MNGLLASLAPDSPARQTAAPPDWKGQLQLLIVQPSPFCNLDCDYCYLPDRQNTRRMDLSTLEAAATKIFATGLPCPELTVVWHAGEPLAVPREWYLKAFDLLAKHCPESVTLTHNIQTNGVLIDDGWVTFFQDHGVRVGVSIDGPDWLHDRHRRTRDNRGTHARVMRGIEALHRGDFPFHVICVLTRESLDHPDELFDFFANLGTIHLCLNIEEIESANRSSSLAGNVEDTEHAFRQFMARMAERLCSANGSLAHSAPRMRIREIDDILLALRHPGFGQQVGNSQNLPGQILSIAWDGRFATFSPELLGQSAPGLGDLTLGNVLNDPLPPLPDDARYLRQWSDIWQGIENCRKSCAYFNFCRGGAPSNKLGETGRFDTTETLFCRLTQKAVTDVVLAALDRDLPSLPQHVKPKPRFWLGENGHNKMHNRS</sequence>
<comment type="cofactor">
    <cofactor evidence="1">
        <name>[4Fe-4S] cluster</name>
        <dbReference type="ChEBI" id="CHEBI:49883"/>
    </cofactor>
</comment>
<evidence type="ECO:0000313" key="8">
    <source>
        <dbReference type="Proteomes" id="UP000249396"/>
    </source>
</evidence>
<dbReference type="SFLD" id="SFLDS00029">
    <property type="entry name" value="Radical_SAM"/>
    <property type="match status" value="1"/>
</dbReference>
<dbReference type="SUPFAM" id="SSF102114">
    <property type="entry name" value="Radical SAM enzymes"/>
    <property type="match status" value="1"/>
</dbReference>
<dbReference type="NCBIfam" id="TIGR04261">
    <property type="entry name" value="rSAM_GlyRichRpt"/>
    <property type="match status" value="1"/>
</dbReference>
<evidence type="ECO:0000259" key="6">
    <source>
        <dbReference type="PROSITE" id="PS51918"/>
    </source>
</evidence>
<dbReference type="GO" id="GO:0046872">
    <property type="term" value="F:metal ion binding"/>
    <property type="evidence" value="ECO:0007669"/>
    <property type="project" value="UniProtKB-KW"/>
</dbReference>
<dbReference type="GO" id="GO:0016491">
    <property type="term" value="F:oxidoreductase activity"/>
    <property type="evidence" value="ECO:0007669"/>
    <property type="project" value="InterPro"/>
</dbReference>
<dbReference type="InterPro" id="IPR007197">
    <property type="entry name" value="rSAM"/>
</dbReference>
<name>A0A2W4QF24_9GAMM</name>
<dbReference type="EMBL" id="QJPH01000542">
    <property type="protein sequence ID" value="PZN70802.1"/>
    <property type="molecule type" value="Genomic_DNA"/>
</dbReference>
<reference evidence="7 8" key="1">
    <citation type="journal article" date="2018" name="Aquat. Microb. Ecol.">
        <title>Gammaproteobacterial methanotrophs dominate.</title>
        <authorList>
            <person name="Rissanen A.J."/>
            <person name="Saarenheimo J."/>
            <person name="Tiirola M."/>
            <person name="Peura S."/>
            <person name="Aalto S.L."/>
            <person name="Karvinen A."/>
            <person name="Nykanen H."/>
        </authorList>
    </citation>
    <scope>NUCLEOTIDE SEQUENCE [LARGE SCALE GENOMIC DNA]</scope>
    <source>
        <strain evidence="7">AMbin10</strain>
    </source>
</reference>
<dbReference type="PANTHER" id="PTHR43273">
    <property type="entry name" value="ANAEROBIC SULFATASE-MATURATING ENZYME HOMOLOG ASLB-RELATED"/>
    <property type="match status" value="1"/>
</dbReference>
<dbReference type="AlphaFoldDB" id="A0A2W4QF24"/>
<feature type="domain" description="Radical SAM core" evidence="6">
    <location>
        <begin position="22"/>
        <end position="250"/>
    </location>
</feature>
<dbReference type="Pfam" id="PF04055">
    <property type="entry name" value="Radical_SAM"/>
    <property type="match status" value="1"/>
</dbReference>